<protein>
    <submittedName>
        <fullName evidence="2">Peptidase, S41 family</fullName>
    </submittedName>
</protein>
<reference evidence="2" key="1">
    <citation type="journal article" date="2013" name="PLoS ONE">
        <title>Metagenomic insights into the carbohydrate-active enzymes carried by the microorganisms adhering to solid digesta in the rumen of cows.</title>
        <authorList>
            <person name="Wang L."/>
            <person name="Hatem A."/>
            <person name="Catalyurek U.V."/>
            <person name="Morrison M."/>
            <person name="Yu Z."/>
        </authorList>
    </citation>
    <scope>NUCLEOTIDE SEQUENCE</scope>
</reference>
<dbReference type="Gene3D" id="3.90.226.10">
    <property type="entry name" value="2-enoyl-CoA Hydratase, Chain A, domain 1"/>
    <property type="match status" value="1"/>
</dbReference>
<feature type="domain" description="Tail specific protease" evidence="1">
    <location>
        <begin position="357"/>
        <end position="504"/>
    </location>
</feature>
<evidence type="ECO:0000313" key="2">
    <source>
        <dbReference type="EMBL" id="AHF24127.1"/>
    </source>
</evidence>
<dbReference type="EMBL" id="KC246785">
    <property type="protein sequence ID" value="AHF24127.1"/>
    <property type="molecule type" value="Genomic_DNA"/>
</dbReference>
<dbReference type="Pfam" id="PF03572">
    <property type="entry name" value="Peptidase_S41"/>
    <property type="match status" value="1"/>
</dbReference>
<dbReference type="SUPFAM" id="SSF52096">
    <property type="entry name" value="ClpP/crotonase"/>
    <property type="match status" value="1"/>
</dbReference>
<dbReference type="GO" id="GO:0006508">
    <property type="term" value="P:proteolysis"/>
    <property type="evidence" value="ECO:0007669"/>
    <property type="project" value="InterPro"/>
</dbReference>
<organism evidence="2">
    <name type="scientific">uncultured bacterium Contig46</name>
    <dbReference type="NCBI Taxonomy" id="1393580"/>
    <lineage>
        <taxon>Bacteria</taxon>
        <taxon>environmental samples</taxon>
    </lineage>
</organism>
<name>W0FMW4_9BACT</name>
<dbReference type="AlphaFoldDB" id="W0FMW4"/>
<dbReference type="GO" id="GO:0008236">
    <property type="term" value="F:serine-type peptidase activity"/>
    <property type="evidence" value="ECO:0007669"/>
    <property type="project" value="InterPro"/>
</dbReference>
<sequence>MNDLPFTEIENAVGMVNQLVNRINPEAPKIIAEFDGEGGTAVISLEGNDSFLWIDFNEQTATYTNFDTFMNPGDGILIDVLSSSGFNEDSGESELFRRDPNAMMQHNGSPITIRMNEYNIPMIHQDGRFLLPLHTAFVLLLDAPSNGGFLTCVSPKGIFIGRDNMFGDVSDGMLSELGELYYADAGGERSEALAGYGLGEFCMEMDCFYGLKEAHGISSFAQRIVNDGLLEEFAGTDPAAADRALAKVLNYDLDDGHSGFNANSPRTGTGAEMLQSGFFTTADRAVRKAFMVSRETRRDSVKPYLEVGNTAYICQDNFNMNREPAEYYSREITEEDITGDTIALILYAHRQITRENSPIKNVVIDLSCNSGGDADAAVFMLCWFLGEAPFSVVSSVTGARCTALYRADINLDREFDEKDELTGKNLYCLISPISFSCGNLVPWIYKASGRVTLIGDTTGGGSCVVMPMSSAWGSLYQISGTMRFSFAKNGSFYDTDRGVDPDVALTKTDTFCDREKLTEIINGLN</sequence>
<accession>W0FMW4</accession>
<dbReference type="InterPro" id="IPR029045">
    <property type="entry name" value="ClpP/crotonase-like_dom_sf"/>
</dbReference>
<evidence type="ECO:0000259" key="1">
    <source>
        <dbReference type="Pfam" id="PF03572"/>
    </source>
</evidence>
<proteinExistence type="predicted"/>
<dbReference type="InterPro" id="IPR005151">
    <property type="entry name" value="Tail-specific_protease"/>
</dbReference>